<comment type="caution">
    <text evidence="2">The sequence shown here is derived from an EMBL/GenBank/DDBJ whole genome shotgun (WGS) entry which is preliminary data.</text>
</comment>
<feature type="region of interest" description="Disordered" evidence="1">
    <location>
        <begin position="101"/>
        <end position="155"/>
    </location>
</feature>
<dbReference type="Pfam" id="PF18758">
    <property type="entry name" value="KDZ"/>
    <property type="match status" value="1"/>
</dbReference>
<dbReference type="EMBL" id="QPFP01000199">
    <property type="protein sequence ID" value="TEB19287.1"/>
    <property type="molecule type" value="Genomic_DNA"/>
</dbReference>
<feature type="compositionally biased region" description="Acidic residues" evidence="1">
    <location>
        <begin position="16"/>
        <end position="26"/>
    </location>
</feature>
<proteinExistence type="predicted"/>
<dbReference type="InterPro" id="IPR040521">
    <property type="entry name" value="KDZ"/>
</dbReference>
<feature type="region of interest" description="Disordered" evidence="1">
    <location>
        <begin position="993"/>
        <end position="1067"/>
    </location>
</feature>
<dbReference type="OrthoDB" id="3261436at2759"/>
<name>A0A4Y7SCN0_COPMI</name>
<keyword evidence="3" id="KW-1185">Reference proteome</keyword>
<evidence type="ECO:0000313" key="2">
    <source>
        <dbReference type="EMBL" id="TEB19287.1"/>
    </source>
</evidence>
<accession>A0A4Y7SCN0</accession>
<evidence type="ECO:0000313" key="3">
    <source>
        <dbReference type="Proteomes" id="UP000298030"/>
    </source>
</evidence>
<gene>
    <name evidence="2" type="ORF">FA13DRAFT_1802430</name>
</gene>
<feature type="compositionally biased region" description="Polar residues" evidence="1">
    <location>
        <begin position="102"/>
        <end position="111"/>
    </location>
</feature>
<reference evidence="2 3" key="1">
    <citation type="journal article" date="2019" name="Nat. Ecol. Evol.">
        <title>Megaphylogeny resolves global patterns of mushroom evolution.</title>
        <authorList>
            <person name="Varga T."/>
            <person name="Krizsan K."/>
            <person name="Foldi C."/>
            <person name="Dima B."/>
            <person name="Sanchez-Garcia M."/>
            <person name="Sanchez-Ramirez S."/>
            <person name="Szollosi G.J."/>
            <person name="Szarkandi J.G."/>
            <person name="Papp V."/>
            <person name="Albert L."/>
            <person name="Andreopoulos W."/>
            <person name="Angelini C."/>
            <person name="Antonin V."/>
            <person name="Barry K.W."/>
            <person name="Bougher N.L."/>
            <person name="Buchanan P."/>
            <person name="Buyck B."/>
            <person name="Bense V."/>
            <person name="Catcheside P."/>
            <person name="Chovatia M."/>
            <person name="Cooper J."/>
            <person name="Damon W."/>
            <person name="Desjardin D."/>
            <person name="Finy P."/>
            <person name="Geml J."/>
            <person name="Haridas S."/>
            <person name="Hughes K."/>
            <person name="Justo A."/>
            <person name="Karasinski D."/>
            <person name="Kautmanova I."/>
            <person name="Kiss B."/>
            <person name="Kocsube S."/>
            <person name="Kotiranta H."/>
            <person name="LaButti K.M."/>
            <person name="Lechner B.E."/>
            <person name="Liimatainen K."/>
            <person name="Lipzen A."/>
            <person name="Lukacs Z."/>
            <person name="Mihaltcheva S."/>
            <person name="Morgado L.N."/>
            <person name="Niskanen T."/>
            <person name="Noordeloos M.E."/>
            <person name="Ohm R.A."/>
            <person name="Ortiz-Santana B."/>
            <person name="Ovrebo C."/>
            <person name="Racz N."/>
            <person name="Riley R."/>
            <person name="Savchenko A."/>
            <person name="Shiryaev A."/>
            <person name="Soop K."/>
            <person name="Spirin V."/>
            <person name="Szebenyi C."/>
            <person name="Tomsovsky M."/>
            <person name="Tulloss R.E."/>
            <person name="Uehling J."/>
            <person name="Grigoriev I.V."/>
            <person name="Vagvolgyi C."/>
            <person name="Papp T."/>
            <person name="Martin F.M."/>
            <person name="Miettinen O."/>
            <person name="Hibbett D.S."/>
            <person name="Nagy L.G."/>
        </authorList>
    </citation>
    <scope>NUCLEOTIDE SEQUENCE [LARGE SCALE GENOMIC DNA]</scope>
    <source>
        <strain evidence="2 3">FP101781</strain>
    </source>
</reference>
<sequence length="1067" mass="119491">MPPPNRGRKRDYQVICDDDDDNDGDDDKNNHDPTAAFTLYSSSLSVDGDDHAEASASSLQDKRMMGLPKTATDGISSAGTATVGFDEDAFYDDDLPVKPSKLLSSEDTASTVKLPPAPSLAPYEVPSGETNIDDVDEDDAGPEPNDTRRASNPSPAVLQKEWLDHYRHDYLRELIWLEGRGGRESQKYCAGCGTEGRLIFRCKSCVGSEPLCQGCIVAVHHHNPLHFVERWNGSHYEDTTLKALGLAIYLGHAPGRRCEMLSFESKGSHEEFYKAISRLTGNVKAKGSRDRYHEFIKMVSQWRHLKMLKRAGRGHDRGGIEKTQEGACAIRCPACPQPGMNLPDGWDVAPPGKRWLYRLFIAIDGNFRLKRRLVSSDERDPGYNVGWAYFVEDVGFRRYLVAEWDSKQERSTCVAHDAVDKPDREARGLAASGVVAIVCTRHEMKLPNGVGDLQKGERYSNVDYIAFCSIRWFKIRDLVISYDIACQWHKKLMARLGRLPPSIQPKTLAGLTVLIPKFHLPAHIEYCNRTYSFNLTKGVGRTDGEAPERGWARMNAAAKSTAEMGPGTRRDTLDDLFADENWKKTQRLMASQLTKMIRAVSGSEKHEKALTEFRESIPEKFIELWLNQAEEWEANPSTAHNPFEAETTGVSEQAIRLKLAREAEEADSSHGKADESDAGVMHASLFISHGLQLEEDQHKLHIAVSALGNHPTKKQLTAMAERSNTLRRRITVWIEVQKLHMPEAEAARREKDNMSTAVGGKPSSEAYEIPSSYLPPSCLQPANLIWHATKPSSGKRKDAYSRGVAQNTRSNTAINRAQSSVNNAAKKYDRAYAALLALCGKETPSQDPEGWRKDLRVLRLKDIRGLSEGLYGETEGTREISWIWKSRSAPITSESGENIENIESDEQLQDAVRIEFLKSRARAMRWREEVELLQEEMRRILAFFKFKAEWWFSRQTSTIGGGGLDYEEGFSAYALSQCSVYHTLYRECQEEWSKGQQRGWRKPPKGKKGLNGDKDEGPCDASAAEGDLKDVQAGGASSSEVNIKTPGEVNAQDDGEDNDMDLYDDYD</sequence>
<organism evidence="2 3">
    <name type="scientific">Coprinellus micaceus</name>
    <name type="common">Glistening ink-cap mushroom</name>
    <name type="synonym">Coprinus micaceus</name>
    <dbReference type="NCBI Taxonomy" id="71717"/>
    <lineage>
        <taxon>Eukaryota</taxon>
        <taxon>Fungi</taxon>
        <taxon>Dikarya</taxon>
        <taxon>Basidiomycota</taxon>
        <taxon>Agaricomycotina</taxon>
        <taxon>Agaricomycetes</taxon>
        <taxon>Agaricomycetidae</taxon>
        <taxon>Agaricales</taxon>
        <taxon>Agaricineae</taxon>
        <taxon>Psathyrellaceae</taxon>
        <taxon>Coprinellus</taxon>
    </lineage>
</organism>
<feature type="region of interest" description="Disordered" evidence="1">
    <location>
        <begin position="1"/>
        <end position="74"/>
    </location>
</feature>
<dbReference type="STRING" id="71717.A0A4Y7SCN0"/>
<dbReference type="Proteomes" id="UP000298030">
    <property type="component" value="Unassembled WGS sequence"/>
</dbReference>
<dbReference type="AlphaFoldDB" id="A0A4Y7SCN0"/>
<feature type="compositionally biased region" description="Acidic residues" evidence="1">
    <location>
        <begin position="131"/>
        <end position="141"/>
    </location>
</feature>
<evidence type="ECO:0008006" key="4">
    <source>
        <dbReference type="Google" id="ProtNLM"/>
    </source>
</evidence>
<evidence type="ECO:0000256" key="1">
    <source>
        <dbReference type="SAM" id="MobiDB-lite"/>
    </source>
</evidence>
<feature type="compositionally biased region" description="Basic residues" evidence="1">
    <location>
        <begin position="999"/>
        <end position="1008"/>
    </location>
</feature>
<protein>
    <recommendedName>
        <fullName evidence="4">CxC2-like cysteine cluster KDZ transposase-associated domain-containing protein</fullName>
    </recommendedName>
</protein>
<feature type="compositionally biased region" description="Acidic residues" evidence="1">
    <location>
        <begin position="1051"/>
        <end position="1067"/>
    </location>
</feature>